<dbReference type="GO" id="GO:0005516">
    <property type="term" value="F:calmodulin binding"/>
    <property type="evidence" value="ECO:0007669"/>
    <property type="project" value="UniProtKB-KW"/>
</dbReference>
<evidence type="ECO:0000256" key="2">
    <source>
        <dbReference type="ARBA" id="ARBA00024341"/>
    </source>
</evidence>
<dbReference type="Gene3D" id="1.20.5.190">
    <property type="match status" value="1"/>
</dbReference>
<evidence type="ECO:0000256" key="3">
    <source>
        <dbReference type="ARBA" id="ARBA00024378"/>
    </source>
</evidence>
<feature type="domain" description="DUF4005" evidence="6">
    <location>
        <begin position="304"/>
        <end position="409"/>
    </location>
</feature>
<dbReference type="InterPro" id="IPR027417">
    <property type="entry name" value="P-loop_NTPase"/>
</dbReference>
<accession>A0A6I9RCR3</accession>
<feature type="region of interest" description="Disordered" evidence="5">
    <location>
        <begin position="359"/>
        <end position="384"/>
    </location>
</feature>
<keyword evidence="1" id="KW-0112">Calmodulin-binding</keyword>
<evidence type="ECO:0000256" key="4">
    <source>
        <dbReference type="ARBA" id="ARBA00045534"/>
    </source>
</evidence>
<dbReference type="InParanoid" id="A0A6I9RCR3"/>
<dbReference type="Pfam" id="PF13178">
    <property type="entry name" value="DUF4005"/>
    <property type="match status" value="1"/>
</dbReference>
<dbReference type="SMART" id="SM00015">
    <property type="entry name" value="IQ"/>
    <property type="match status" value="2"/>
</dbReference>
<dbReference type="InterPro" id="IPR025064">
    <property type="entry name" value="DUF4005"/>
</dbReference>
<dbReference type="GeneID" id="105047283"/>
<gene>
    <name evidence="8" type="primary">LOC105047283</name>
</gene>
<dbReference type="OrthoDB" id="1704267at2759"/>
<dbReference type="Proteomes" id="UP000504607">
    <property type="component" value="Chromosome 6"/>
</dbReference>
<proteinExistence type="inferred from homology"/>
<dbReference type="KEGG" id="egu:105047283"/>
<comment type="function">
    <text evidence="4">May be involved in cooperative interactions with calmodulins or calmodulin-like proteins. Recruits calmodulin proteins to microtubules, thus being a potential scaffold in cellular signaling and trafficking. May associate with nucleic acids and regulate gene expression at the transcriptional or post-transcriptional level.</text>
</comment>
<dbReference type="InterPro" id="IPR000048">
    <property type="entry name" value="IQ_motif_EF-hand-BS"/>
</dbReference>
<sequence>MGRATRWLRSLLGWKKDTKDQKDNAGTSVGERKEKRRWSFGKLGKGSSEVEDQNPAPATESAWMRSFKAESKEQNMHAIAMAVATTAAASAAVTAAQAAVERLQSQGKGTMFNGVIERWAAIKIQTAFRGYLAKRALRALKALVKIQALVRGYLVRKQAAATLHRLQALIRAQATARKQNSCSLSTKYGRFEPEIFPRRSYERFNERSSEQLAPVHSRRLSTCLDSPTYRFNRSPKIVEMDTCRTKSRSSRRISHSVSKPTEDNHSLPIASPFPYQIPPRLSIPIGRISEDRASSLGGDDKYRYSKTAHNTPRYVSYASNTPATPVQSLDAVDGVLRRILNIRNQPNYMANTSSFTAKVRSQSTPKQRPEMAGQRKKVSLNSNEVESRASSIGFGSRKSCSQAQGAYKFKSAVVERLDQSVELGRDYYLQRMW</sequence>
<dbReference type="PROSITE" id="PS50096">
    <property type="entry name" value="IQ"/>
    <property type="match status" value="2"/>
</dbReference>
<protein>
    <submittedName>
        <fullName evidence="8">Protein IQ-DOMAIN 14-like</fullName>
    </submittedName>
</protein>
<evidence type="ECO:0000256" key="5">
    <source>
        <dbReference type="SAM" id="MobiDB-lite"/>
    </source>
</evidence>
<dbReference type="Pfam" id="PF00612">
    <property type="entry name" value="IQ"/>
    <property type="match status" value="2"/>
</dbReference>
<dbReference type="CDD" id="cd23767">
    <property type="entry name" value="IQCD"/>
    <property type="match status" value="1"/>
</dbReference>
<evidence type="ECO:0000259" key="6">
    <source>
        <dbReference type="Pfam" id="PF13178"/>
    </source>
</evidence>
<evidence type="ECO:0000256" key="1">
    <source>
        <dbReference type="ARBA" id="ARBA00022860"/>
    </source>
</evidence>
<dbReference type="AlphaFoldDB" id="A0A6I9RCR3"/>
<evidence type="ECO:0000313" key="8">
    <source>
        <dbReference type="RefSeq" id="XP_010924446.1"/>
    </source>
</evidence>
<comment type="subunit">
    <text evidence="3">Binds to multiple calmodulin (CaM) in the presence of Ca(2+) and CaM-like proteins.</text>
</comment>
<name>A0A6I9RCR3_ELAGV</name>
<feature type="region of interest" description="Disordered" evidence="5">
    <location>
        <begin position="13"/>
        <end position="58"/>
    </location>
</feature>
<dbReference type="PANTHER" id="PTHR32295:SF10">
    <property type="entry name" value="PROTEIN IQ-DOMAIN 25"/>
    <property type="match status" value="1"/>
</dbReference>
<feature type="compositionally biased region" description="Basic and acidic residues" evidence="5">
    <location>
        <begin position="14"/>
        <end position="23"/>
    </location>
</feature>
<organism evidence="7 8">
    <name type="scientific">Elaeis guineensis var. tenera</name>
    <name type="common">Oil palm</name>
    <dbReference type="NCBI Taxonomy" id="51953"/>
    <lineage>
        <taxon>Eukaryota</taxon>
        <taxon>Viridiplantae</taxon>
        <taxon>Streptophyta</taxon>
        <taxon>Embryophyta</taxon>
        <taxon>Tracheophyta</taxon>
        <taxon>Spermatophyta</taxon>
        <taxon>Magnoliopsida</taxon>
        <taxon>Liliopsida</taxon>
        <taxon>Arecaceae</taxon>
        <taxon>Arecoideae</taxon>
        <taxon>Cocoseae</taxon>
        <taxon>Elaeidinae</taxon>
        <taxon>Elaeis</taxon>
    </lineage>
</organism>
<feature type="compositionally biased region" description="Basic residues" evidence="5">
    <location>
        <begin position="245"/>
        <end position="254"/>
    </location>
</feature>
<evidence type="ECO:0000313" key="7">
    <source>
        <dbReference type="Proteomes" id="UP000504607"/>
    </source>
</evidence>
<dbReference type="PANTHER" id="PTHR32295">
    <property type="entry name" value="IQ-DOMAIN 5-RELATED"/>
    <property type="match status" value="1"/>
</dbReference>
<feature type="region of interest" description="Disordered" evidence="5">
    <location>
        <begin position="242"/>
        <end position="273"/>
    </location>
</feature>
<dbReference type="RefSeq" id="XP_010924446.1">
    <property type="nucleotide sequence ID" value="XM_010926144.3"/>
</dbReference>
<keyword evidence="7" id="KW-1185">Reference proteome</keyword>
<dbReference type="FunCoup" id="A0A6I9RCR3">
    <property type="interactions" value="1422"/>
</dbReference>
<dbReference type="SUPFAM" id="SSF52540">
    <property type="entry name" value="P-loop containing nucleoside triphosphate hydrolases"/>
    <property type="match status" value="1"/>
</dbReference>
<comment type="similarity">
    <text evidence="2">Belongs to the IQD family.</text>
</comment>
<reference evidence="8" key="1">
    <citation type="submission" date="2025-08" db="UniProtKB">
        <authorList>
            <consortium name="RefSeq"/>
        </authorList>
    </citation>
    <scope>IDENTIFICATION</scope>
</reference>